<proteinExistence type="inferred from homology"/>
<feature type="domain" description="Glycosyl hydrolase family 30 TIM-barrel" evidence="7">
    <location>
        <begin position="73"/>
        <end position="406"/>
    </location>
</feature>
<dbReference type="PANTHER" id="PTHR11069">
    <property type="entry name" value="GLUCOSYLCERAMIDASE"/>
    <property type="match status" value="1"/>
</dbReference>
<dbReference type="InterPro" id="IPR001139">
    <property type="entry name" value="Glyco_hydro_30"/>
</dbReference>
<keyword evidence="6" id="KW-0326">Glycosidase</keyword>
<keyword evidence="6" id="KW-0443">Lipid metabolism</keyword>
<dbReference type="AlphaFoldDB" id="A0A8B8AID3"/>
<dbReference type="SUPFAM" id="SSF51011">
    <property type="entry name" value="Glycosyl hydrolase domain"/>
    <property type="match status" value="1"/>
</dbReference>
<evidence type="ECO:0000259" key="8">
    <source>
        <dbReference type="Pfam" id="PF17189"/>
    </source>
</evidence>
<dbReference type="Gene3D" id="3.20.20.80">
    <property type="entry name" value="Glycosidases"/>
    <property type="match status" value="1"/>
</dbReference>
<evidence type="ECO:0000256" key="3">
    <source>
        <dbReference type="ARBA" id="ARBA00012658"/>
    </source>
</evidence>
<evidence type="ECO:0000313" key="9">
    <source>
        <dbReference type="Proteomes" id="UP000694844"/>
    </source>
</evidence>
<dbReference type="InterPro" id="IPR033453">
    <property type="entry name" value="Glyco_hydro_30_TIM-barrel"/>
</dbReference>
<dbReference type="Pfam" id="PF17189">
    <property type="entry name" value="Glyco_hydro_30C"/>
    <property type="match status" value="1"/>
</dbReference>
<feature type="domain" description="Glycosyl hydrolase family 30 beta sandwich" evidence="8">
    <location>
        <begin position="409"/>
        <end position="471"/>
    </location>
</feature>
<reference evidence="10" key="1">
    <citation type="submission" date="2025-08" db="UniProtKB">
        <authorList>
            <consortium name="RefSeq"/>
        </authorList>
    </citation>
    <scope>IDENTIFICATION</scope>
    <source>
        <tissue evidence="10">Whole sample</tissue>
    </source>
</reference>
<dbReference type="InterPro" id="IPR033452">
    <property type="entry name" value="GH30_C"/>
</dbReference>
<sequence>MAKMQQAGLRLGLIHICIFVISATFLAEASMNVWVTNSNGGDRLTQKASLSPSCSGASGFRVSVDRNNRFQNISGFGAALTNAAAYNLFHSPNRDQIMQDLFGPSGIAISYLRLPMGGTDFQAVEPYTYDDLQSCQENDFNMVSFSIQKDQDFIIPILKQALSINPSLKIMATPWTAPAWMKTTNSLFGGEFRQGSNYQQAYATYFVKFIQAYQNEGIQIDAITVQNEPKHSDNSYPTMLLSWEAERDIIKNYLGPAFSQNGINTKIIIYDHNWDDTSYAGNILTDSGAAQFIAGSAWHCYGGNHDTPGNFHNQHPTKDIYFTECSGGGWAPDFNIVWGSRIISIGQTRNWAKTALYWNLALDDNHGPKVGVGGCSNCFGLITTHSNGDTTKKPEYYIIGHMSKFVSPGAVRLDTPAYGWDDVHSVAFQNPDGSIAIVVLNPRNYMDQDFYIEIDGQQYQYTLPRESVATFVYQN</sequence>
<dbReference type="GO" id="GO:0016020">
    <property type="term" value="C:membrane"/>
    <property type="evidence" value="ECO:0007669"/>
    <property type="project" value="GOC"/>
</dbReference>
<dbReference type="GeneID" id="111101540"/>
<dbReference type="Proteomes" id="UP000694844">
    <property type="component" value="Chromosome 6"/>
</dbReference>
<keyword evidence="5 6" id="KW-0378">Hydrolase</keyword>
<keyword evidence="6" id="KW-0746">Sphingolipid metabolism</keyword>
<evidence type="ECO:0000313" key="10">
    <source>
        <dbReference type="RefSeq" id="XP_022289769.1"/>
    </source>
</evidence>
<keyword evidence="9" id="KW-1185">Reference proteome</keyword>
<dbReference type="Pfam" id="PF02055">
    <property type="entry name" value="Glyco_hydro_30"/>
    <property type="match status" value="1"/>
</dbReference>
<dbReference type="PANTHER" id="PTHR11069:SF23">
    <property type="entry name" value="LYSOSOMAL ACID GLUCOSYLCERAMIDASE"/>
    <property type="match status" value="1"/>
</dbReference>
<comment type="similarity">
    <text evidence="2 6">Belongs to the glycosyl hydrolase 30 family.</text>
</comment>
<dbReference type="OrthoDB" id="2160638at2759"/>
<evidence type="ECO:0000256" key="1">
    <source>
        <dbReference type="ARBA" id="ARBA00001013"/>
    </source>
</evidence>
<dbReference type="KEGG" id="cvn:111101540"/>
<evidence type="ECO:0000256" key="4">
    <source>
        <dbReference type="ARBA" id="ARBA00022729"/>
    </source>
</evidence>
<dbReference type="SUPFAM" id="SSF51445">
    <property type="entry name" value="(Trans)glycosidases"/>
    <property type="match status" value="1"/>
</dbReference>
<dbReference type="GO" id="GO:0004348">
    <property type="term" value="F:glucosylceramidase activity"/>
    <property type="evidence" value="ECO:0007669"/>
    <property type="project" value="UniProtKB-EC"/>
</dbReference>
<dbReference type="RefSeq" id="XP_022289769.1">
    <property type="nucleotide sequence ID" value="XM_022434061.1"/>
</dbReference>
<evidence type="ECO:0000256" key="5">
    <source>
        <dbReference type="ARBA" id="ARBA00022801"/>
    </source>
</evidence>
<dbReference type="EC" id="3.2.1.45" evidence="3 6"/>
<comment type="catalytic activity">
    <reaction evidence="1">
        <text>a beta-D-glucosyl-(1&lt;-&gt;1')-N-acylsphing-4-enine + H2O = an N-acylsphing-4-enine + D-glucose</text>
        <dbReference type="Rhea" id="RHEA:13269"/>
        <dbReference type="ChEBI" id="CHEBI:4167"/>
        <dbReference type="ChEBI" id="CHEBI:15377"/>
        <dbReference type="ChEBI" id="CHEBI:22801"/>
        <dbReference type="ChEBI" id="CHEBI:52639"/>
        <dbReference type="EC" id="3.2.1.45"/>
    </reaction>
    <physiologicalReaction direction="left-to-right" evidence="1">
        <dbReference type="Rhea" id="RHEA:13270"/>
    </physiologicalReaction>
</comment>
<evidence type="ECO:0000256" key="6">
    <source>
        <dbReference type="RuleBase" id="RU361188"/>
    </source>
</evidence>
<evidence type="ECO:0000256" key="2">
    <source>
        <dbReference type="ARBA" id="ARBA00005382"/>
    </source>
</evidence>
<organism evidence="9 10">
    <name type="scientific">Crassostrea virginica</name>
    <name type="common">Eastern oyster</name>
    <dbReference type="NCBI Taxonomy" id="6565"/>
    <lineage>
        <taxon>Eukaryota</taxon>
        <taxon>Metazoa</taxon>
        <taxon>Spiralia</taxon>
        <taxon>Lophotrochozoa</taxon>
        <taxon>Mollusca</taxon>
        <taxon>Bivalvia</taxon>
        <taxon>Autobranchia</taxon>
        <taxon>Pteriomorphia</taxon>
        <taxon>Ostreida</taxon>
        <taxon>Ostreoidea</taxon>
        <taxon>Ostreidae</taxon>
        <taxon>Crassostrea</taxon>
    </lineage>
</organism>
<accession>A0A8B8AID3</accession>
<dbReference type="InterPro" id="IPR013780">
    <property type="entry name" value="Glyco_hydro_b"/>
</dbReference>
<dbReference type="GO" id="GO:0006680">
    <property type="term" value="P:glucosylceramide catabolic process"/>
    <property type="evidence" value="ECO:0007669"/>
    <property type="project" value="TreeGrafter"/>
</dbReference>
<evidence type="ECO:0000259" key="7">
    <source>
        <dbReference type="Pfam" id="PF02055"/>
    </source>
</evidence>
<gene>
    <name evidence="10" type="primary">LOC111101540</name>
</gene>
<dbReference type="PRINTS" id="PR00843">
    <property type="entry name" value="GLHYDRLASE30"/>
</dbReference>
<dbReference type="Gene3D" id="2.60.40.1180">
    <property type="entry name" value="Golgi alpha-mannosidase II"/>
    <property type="match status" value="1"/>
</dbReference>
<dbReference type="InterPro" id="IPR017853">
    <property type="entry name" value="GH"/>
</dbReference>
<name>A0A8B8AID3_CRAVI</name>
<keyword evidence="4" id="KW-0732">Signal</keyword>
<protein>
    <recommendedName>
        <fullName evidence="3 6">Glucosylceramidase</fullName>
        <ecNumber evidence="3 6">3.2.1.45</ecNumber>
    </recommendedName>
</protein>